<evidence type="ECO:0000256" key="2">
    <source>
        <dbReference type="SAM" id="Phobius"/>
    </source>
</evidence>
<dbReference type="Gene3D" id="1.10.287.470">
    <property type="entry name" value="Helix hairpin bin"/>
    <property type="match status" value="1"/>
</dbReference>
<keyword evidence="2" id="KW-0472">Membrane</keyword>
<dbReference type="Gene3D" id="2.40.50.100">
    <property type="match status" value="1"/>
</dbReference>
<organism evidence="4 5">
    <name type="scientific">Methylorubrum extorquens</name>
    <name type="common">Methylobacterium dichloromethanicum</name>
    <name type="synonym">Methylobacterium extorquens</name>
    <dbReference type="NCBI Taxonomy" id="408"/>
    <lineage>
        <taxon>Bacteria</taxon>
        <taxon>Pseudomonadati</taxon>
        <taxon>Pseudomonadota</taxon>
        <taxon>Alphaproteobacteria</taxon>
        <taxon>Hyphomicrobiales</taxon>
        <taxon>Methylobacteriaceae</taxon>
        <taxon>Methylorubrum</taxon>
    </lineage>
</organism>
<reference evidence="5" key="1">
    <citation type="submission" date="2017-10" db="EMBL/GenBank/DDBJ databases">
        <authorList>
            <person name="Regsiter A."/>
            <person name="William W."/>
        </authorList>
    </citation>
    <scope>NUCLEOTIDE SEQUENCE [LARGE SCALE GENOMIC DNA]</scope>
</reference>
<gene>
    <name evidence="4" type="ORF">TK0001_2951</name>
</gene>
<dbReference type="PANTHER" id="PTHR30097:SF4">
    <property type="entry name" value="SLR6042 PROTEIN"/>
    <property type="match status" value="1"/>
</dbReference>
<proteinExistence type="predicted"/>
<dbReference type="Gene3D" id="2.40.420.20">
    <property type="match status" value="1"/>
</dbReference>
<keyword evidence="3" id="KW-0732">Signal</keyword>
<keyword evidence="2" id="KW-0812">Transmembrane</keyword>
<dbReference type="GO" id="GO:0060003">
    <property type="term" value="P:copper ion export"/>
    <property type="evidence" value="ECO:0007669"/>
    <property type="project" value="TreeGrafter"/>
</dbReference>
<evidence type="ECO:0000313" key="5">
    <source>
        <dbReference type="Proteomes" id="UP000233769"/>
    </source>
</evidence>
<accession>A0A2N9AQF8</accession>
<feature type="signal peptide" evidence="3">
    <location>
        <begin position="1"/>
        <end position="19"/>
    </location>
</feature>
<protein>
    <submittedName>
        <fullName evidence="4">RND efflux transporter, MFP subunit</fullName>
    </submittedName>
</protein>
<dbReference type="EMBL" id="LT962688">
    <property type="protein sequence ID" value="SOR29553.1"/>
    <property type="molecule type" value="Genomic_DNA"/>
</dbReference>
<dbReference type="Proteomes" id="UP000233769">
    <property type="component" value="Chromosome tk0001"/>
</dbReference>
<keyword evidence="2" id="KW-1133">Transmembrane helix</keyword>
<feature type="transmembrane region" description="Helical" evidence="2">
    <location>
        <begin position="169"/>
        <end position="188"/>
    </location>
</feature>
<evidence type="ECO:0000256" key="3">
    <source>
        <dbReference type="SAM" id="SignalP"/>
    </source>
</evidence>
<evidence type="ECO:0000256" key="1">
    <source>
        <dbReference type="ARBA" id="ARBA00022448"/>
    </source>
</evidence>
<dbReference type="GO" id="GO:0015679">
    <property type="term" value="P:plasma membrane copper ion transport"/>
    <property type="evidence" value="ECO:0007669"/>
    <property type="project" value="TreeGrafter"/>
</dbReference>
<name>A0A2N9AQF8_METEX</name>
<dbReference type="PANTHER" id="PTHR30097">
    <property type="entry name" value="CATION EFFLUX SYSTEM PROTEIN CUSB"/>
    <property type="match status" value="1"/>
</dbReference>
<dbReference type="SUPFAM" id="SSF111369">
    <property type="entry name" value="HlyD-like secretion proteins"/>
    <property type="match status" value="1"/>
</dbReference>
<dbReference type="AlphaFoldDB" id="A0A2N9AQF8"/>
<evidence type="ECO:0000313" key="4">
    <source>
        <dbReference type="EMBL" id="SOR29553.1"/>
    </source>
</evidence>
<feature type="transmembrane region" description="Helical" evidence="2">
    <location>
        <begin position="195"/>
        <end position="214"/>
    </location>
</feature>
<keyword evidence="1" id="KW-0813">Transport</keyword>
<dbReference type="GO" id="GO:0030313">
    <property type="term" value="C:cell envelope"/>
    <property type="evidence" value="ECO:0007669"/>
    <property type="project" value="TreeGrafter"/>
</dbReference>
<feature type="chain" id="PRO_5014763808" evidence="3">
    <location>
        <begin position="20"/>
        <end position="576"/>
    </location>
</feature>
<sequence length="576" mass="59656">MTIRLAAALRALAVLLALAAASAAGSVALAHEGHSHGVEAPTLPAQTTPRAEAASASFELVAVASGDRIRFYLDRFTSNEPVNGAEITIETPDGPAETRAVGDGVYEIAAPWLARGQRYDLLATVTADGMTDVLALDLHLPELAAAAMPVQAEASAWLANLRRHLTHQGPIGAAAGGFLLGLAVIMLVRSRRALPAFAVLALTLTLLLGTAALAHEGHDHEKNGPGEGEAASVQGVALTAPTAVSIERARRLPGGAVFVPKSTQRLLALRTGLTGIADHRRTVELPGRVIADPNASGVVQSSVGGRLAPPPGGFPNLGTRVRKGEVLATVTPPVQAVDLSDMRQTQGDLDQQIAITGRKVARYERLATTGAVAQTALEDARAELTGLKDRRAALDTIRRAPEELIAPVDGVVAERAAVAGQMAAAGTMVFRIVDPDKLYVEALSFVGLEPGAAATARLPDGRTLALASRGAGLADRNQAVPVQFAITGNAEGVRLGQFVTVMAPTGETIGGLAVPRAGIVRTESGAVVYEHVSAERFEPRPVRVEPLDAEHVIVAGGLGAGRRVVVQGAELLDQVR</sequence>
<dbReference type="InterPro" id="IPR051909">
    <property type="entry name" value="MFP_Cation_Efflux"/>
</dbReference>